<dbReference type="EMBL" id="BRLB01000032">
    <property type="protein sequence ID" value="GKX32334.1"/>
    <property type="molecule type" value="Genomic_DNA"/>
</dbReference>
<gene>
    <name evidence="1" type="ORF">SH1V18_48140</name>
</gene>
<evidence type="ECO:0000313" key="1">
    <source>
        <dbReference type="EMBL" id="GKX32334.1"/>
    </source>
</evidence>
<keyword evidence="2" id="KW-1185">Reference proteome</keyword>
<sequence>MRKVKGVKKLMKVYAYKSLSGKDLINEYIEKLPKKEYFEAVAIIQYLEEDKLNLLNTRQLKGKLWEIKFYRHNRIMYVIKDSNSVYLLHACKKQKGKAEKFELEKALRRAKEILQ</sequence>
<accession>A0A9W5YI37</accession>
<name>A0A9W5YI37_9FIRM</name>
<dbReference type="Pfam" id="PF05973">
    <property type="entry name" value="Gp49"/>
    <property type="match status" value="1"/>
</dbReference>
<dbReference type="Proteomes" id="UP001144256">
    <property type="component" value="Unassembled WGS sequence"/>
</dbReference>
<dbReference type="AlphaFoldDB" id="A0A9W5YI37"/>
<organism evidence="1 2">
    <name type="scientific">Vallitalea longa</name>
    <dbReference type="NCBI Taxonomy" id="2936439"/>
    <lineage>
        <taxon>Bacteria</taxon>
        <taxon>Bacillati</taxon>
        <taxon>Bacillota</taxon>
        <taxon>Clostridia</taxon>
        <taxon>Lachnospirales</taxon>
        <taxon>Vallitaleaceae</taxon>
        <taxon>Vallitalea</taxon>
    </lineage>
</organism>
<protein>
    <recommendedName>
        <fullName evidence="3">Type II toxin-antitoxin system RelE/ParE family toxin</fullName>
    </recommendedName>
</protein>
<dbReference type="InterPro" id="IPR009241">
    <property type="entry name" value="HigB-like"/>
</dbReference>
<comment type="caution">
    <text evidence="1">The sequence shown here is derived from an EMBL/GenBank/DDBJ whole genome shotgun (WGS) entry which is preliminary data.</text>
</comment>
<reference evidence="1" key="1">
    <citation type="submission" date="2022-06" db="EMBL/GenBank/DDBJ databases">
        <title>Vallitalea longa sp. nov., an anaerobic bacterium isolated from marine sediment.</title>
        <authorList>
            <person name="Hirano S."/>
            <person name="Terahara T."/>
            <person name="Mori K."/>
            <person name="Hamada M."/>
            <person name="Matsumoto R."/>
            <person name="Kobayashi T."/>
        </authorList>
    </citation>
    <scope>NUCLEOTIDE SEQUENCE</scope>
    <source>
        <strain evidence="1">SH18-1</strain>
    </source>
</reference>
<proteinExistence type="predicted"/>
<evidence type="ECO:0000313" key="2">
    <source>
        <dbReference type="Proteomes" id="UP001144256"/>
    </source>
</evidence>
<evidence type="ECO:0008006" key="3">
    <source>
        <dbReference type="Google" id="ProtNLM"/>
    </source>
</evidence>